<reference evidence="1" key="1">
    <citation type="journal article" date="2015" name="Nature">
        <title>Complex archaea that bridge the gap between prokaryotes and eukaryotes.</title>
        <authorList>
            <person name="Spang A."/>
            <person name="Saw J.H."/>
            <person name="Jorgensen S.L."/>
            <person name="Zaremba-Niedzwiedzka K."/>
            <person name="Martijn J."/>
            <person name="Lind A.E."/>
            <person name="van Eijk R."/>
            <person name="Schleper C."/>
            <person name="Guy L."/>
            <person name="Ettema T.J."/>
        </authorList>
    </citation>
    <scope>NUCLEOTIDE SEQUENCE</scope>
</reference>
<evidence type="ECO:0000313" key="1">
    <source>
        <dbReference type="EMBL" id="KKM69195.1"/>
    </source>
</evidence>
<proteinExistence type="predicted"/>
<accession>A0A0F9LXT0</accession>
<dbReference type="EMBL" id="LAZR01010031">
    <property type="protein sequence ID" value="KKM69195.1"/>
    <property type="molecule type" value="Genomic_DNA"/>
</dbReference>
<sequence length="63" mass="6778">MKISVAPGHVGKGCDECLQKTIPLFTIQTLTSKLVLCETCAKEAVNAVAELAIKAQQLNLTHR</sequence>
<organism evidence="1">
    <name type="scientific">marine sediment metagenome</name>
    <dbReference type="NCBI Taxonomy" id="412755"/>
    <lineage>
        <taxon>unclassified sequences</taxon>
        <taxon>metagenomes</taxon>
        <taxon>ecological metagenomes</taxon>
    </lineage>
</organism>
<name>A0A0F9LXT0_9ZZZZ</name>
<dbReference type="AlphaFoldDB" id="A0A0F9LXT0"/>
<comment type="caution">
    <text evidence="1">The sequence shown here is derived from an EMBL/GenBank/DDBJ whole genome shotgun (WGS) entry which is preliminary data.</text>
</comment>
<gene>
    <name evidence="1" type="ORF">LCGC14_1453330</name>
</gene>
<protein>
    <submittedName>
        <fullName evidence="1">Uncharacterized protein</fullName>
    </submittedName>
</protein>